<dbReference type="RefSeq" id="WP_126620634.1">
    <property type="nucleotide sequence ID" value="NZ_JBHUCY010000013.1"/>
</dbReference>
<evidence type="ECO:0000259" key="5">
    <source>
        <dbReference type="PROSITE" id="PS51464"/>
    </source>
</evidence>
<dbReference type="InterPro" id="IPR009057">
    <property type="entry name" value="Homeodomain-like_sf"/>
</dbReference>
<dbReference type="Pfam" id="PF01418">
    <property type="entry name" value="HTH_6"/>
    <property type="match status" value="1"/>
</dbReference>
<evidence type="ECO:0000259" key="4">
    <source>
        <dbReference type="PROSITE" id="PS51071"/>
    </source>
</evidence>
<dbReference type="PROSITE" id="PS51071">
    <property type="entry name" value="HTH_RPIR"/>
    <property type="match status" value="1"/>
</dbReference>
<dbReference type="GO" id="GO:1901135">
    <property type="term" value="P:carbohydrate derivative metabolic process"/>
    <property type="evidence" value="ECO:0007669"/>
    <property type="project" value="InterPro"/>
</dbReference>
<protein>
    <submittedName>
        <fullName evidence="6">MurR/RpiR family transcriptional regulator</fullName>
    </submittedName>
</protein>
<feature type="domain" description="HTH rpiR-type" evidence="4">
    <location>
        <begin position="9"/>
        <end position="85"/>
    </location>
</feature>
<dbReference type="InterPro" id="IPR047640">
    <property type="entry name" value="RpiR-like"/>
</dbReference>
<sequence>MSNSLMPQTDVANRITQAYPTFSSGNRRAADYVLRNPLEVVAMSIEGLAEHSGTSSATITRFVRTLGYASYSEFRAALASALRHTMAPVDSFADTRTAAGGPFATFAAALAMQANNLQSTRDTLEEPTVTGAIEVLLNARRIYLAGSGASYHIASYLEDGLALYLNAAVIFGGARGDPQRAVRHMMSAGAEDVVLAVSIPRYARSTVDLCTFAKKRGATLVALTDVPTSPLARIADICLYTPARALLLPNTPTAAFAVADALITTVARERPEAVENLKNLSENRFWTFQE</sequence>
<dbReference type="InterPro" id="IPR046348">
    <property type="entry name" value="SIS_dom_sf"/>
</dbReference>
<dbReference type="EMBL" id="RXMA01000050">
    <property type="protein sequence ID" value="RTR12776.1"/>
    <property type="molecule type" value="Genomic_DNA"/>
</dbReference>
<dbReference type="Pfam" id="PF01380">
    <property type="entry name" value="SIS"/>
    <property type="match status" value="1"/>
</dbReference>
<evidence type="ECO:0000256" key="3">
    <source>
        <dbReference type="ARBA" id="ARBA00023163"/>
    </source>
</evidence>
<keyword evidence="2" id="KW-0238">DNA-binding</keyword>
<dbReference type="PROSITE" id="PS51464">
    <property type="entry name" value="SIS"/>
    <property type="match status" value="1"/>
</dbReference>
<dbReference type="GO" id="GO:0003700">
    <property type="term" value="F:DNA-binding transcription factor activity"/>
    <property type="evidence" value="ECO:0007669"/>
    <property type="project" value="InterPro"/>
</dbReference>
<evidence type="ECO:0000256" key="2">
    <source>
        <dbReference type="ARBA" id="ARBA00023125"/>
    </source>
</evidence>
<dbReference type="InterPro" id="IPR001347">
    <property type="entry name" value="SIS_dom"/>
</dbReference>
<reference evidence="6 7" key="1">
    <citation type="submission" date="2018-12" db="EMBL/GenBank/DDBJ databases">
        <authorList>
            <person name="Yang Y."/>
        </authorList>
    </citation>
    <scope>NUCLEOTIDE SEQUENCE [LARGE SCALE GENOMIC DNA]</scope>
    <source>
        <strain evidence="6 7">L-25-5w-1</strain>
    </source>
</reference>
<accession>A0A431VA07</accession>
<dbReference type="InterPro" id="IPR036388">
    <property type="entry name" value="WH-like_DNA-bd_sf"/>
</dbReference>
<dbReference type="OrthoDB" id="3574600at2"/>
<gene>
    <name evidence="6" type="ORF">EJ903_25185</name>
</gene>
<dbReference type="SUPFAM" id="SSF53697">
    <property type="entry name" value="SIS domain"/>
    <property type="match status" value="1"/>
</dbReference>
<evidence type="ECO:0000313" key="6">
    <source>
        <dbReference type="EMBL" id="RTR12776.1"/>
    </source>
</evidence>
<keyword evidence="3" id="KW-0804">Transcription</keyword>
<dbReference type="CDD" id="cd05013">
    <property type="entry name" value="SIS_RpiR"/>
    <property type="match status" value="1"/>
</dbReference>
<dbReference type="InterPro" id="IPR000281">
    <property type="entry name" value="HTH_RpiR"/>
</dbReference>
<proteinExistence type="predicted"/>
<evidence type="ECO:0000256" key="1">
    <source>
        <dbReference type="ARBA" id="ARBA00023015"/>
    </source>
</evidence>
<keyword evidence="7" id="KW-1185">Reference proteome</keyword>
<dbReference type="GO" id="GO:0097367">
    <property type="term" value="F:carbohydrate derivative binding"/>
    <property type="evidence" value="ECO:0007669"/>
    <property type="project" value="InterPro"/>
</dbReference>
<comment type="caution">
    <text evidence="6">The sequence shown here is derived from an EMBL/GenBank/DDBJ whole genome shotgun (WGS) entry which is preliminary data.</text>
</comment>
<feature type="domain" description="SIS" evidence="5">
    <location>
        <begin position="132"/>
        <end position="272"/>
    </location>
</feature>
<dbReference type="PANTHER" id="PTHR30514">
    <property type="entry name" value="GLUCOKINASE"/>
    <property type="match status" value="1"/>
</dbReference>
<name>A0A431VA07_9PROT</name>
<keyword evidence="1" id="KW-0805">Transcription regulation</keyword>
<dbReference type="GO" id="GO:0003677">
    <property type="term" value="F:DNA binding"/>
    <property type="evidence" value="ECO:0007669"/>
    <property type="project" value="UniProtKB-KW"/>
</dbReference>
<dbReference type="InterPro" id="IPR035472">
    <property type="entry name" value="RpiR-like_SIS"/>
</dbReference>
<dbReference type="SUPFAM" id="SSF46689">
    <property type="entry name" value="Homeodomain-like"/>
    <property type="match status" value="1"/>
</dbReference>
<dbReference type="Proteomes" id="UP000277007">
    <property type="component" value="Unassembled WGS sequence"/>
</dbReference>
<dbReference type="Gene3D" id="1.10.10.10">
    <property type="entry name" value="Winged helix-like DNA-binding domain superfamily/Winged helix DNA-binding domain"/>
    <property type="match status" value="1"/>
</dbReference>
<organism evidence="6 7">
    <name type="scientific">Azospirillum griseum</name>
    <dbReference type="NCBI Taxonomy" id="2496639"/>
    <lineage>
        <taxon>Bacteria</taxon>
        <taxon>Pseudomonadati</taxon>
        <taxon>Pseudomonadota</taxon>
        <taxon>Alphaproteobacteria</taxon>
        <taxon>Rhodospirillales</taxon>
        <taxon>Azospirillaceae</taxon>
        <taxon>Azospirillum</taxon>
    </lineage>
</organism>
<dbReference type="Gene3D" id="3.40.50.10490">
    <property type="entry name" value="Glucose-6-phosphate isomerase like protein, domain 1"/>
    <property type="match status" value="1"/>
</dbReference>
<evidence type="ECO:0000313" key="7">
    <source>
        <dbReference type="Proteomes" id="UP000277007"/>
    </source>
</evidence>
<dbReference type="AlphaFoldDB" id="A0A431VA07"/>